<keyword evidence="8" id="KW-0418">Kinase</keyword>
<dbReference type="InterPro" id="IPR029016">
    <property type="entry name" value="GAF-like_dom_sf"/>
</dbReference>
<dbReference type="InterPro" id="IPR050482">
    <property type="entry name" value="Sensor_HK_TwoCompSys"/>
</dbReference>
<dbReference type="Pfam" id="PF13493">
    <property type="entry name" value="DUF4118"/>
    <property type="match status" value="1"/>
</dbReference>
<dbReference type="Gene3D" id="3.30.450.40">
    <property type="match status" value="1"/>
</dbReference>
<keyword evidence="5" id="KW-0808">Transferase</keyword>
<dbReference type="SUPFAM" id="SSF55874">
    <property type="entry name" value="ATPase domain of HSP90 chaperone/DNA topoisomerase II/histidine kinase"/>
    <property type="match status" value="1"/>
</dbReference>
<dbReference type="SMART" id="SM00387">
    <property type="entry name" value="HATPase_c"/>
    <property type="match status" value="1"/>
</dbReference>
<organism evidence="16 17">
    <name type="scientific">Actinoallomurus bryophytorum</name>
    <dbReference type="NCBI Taxonomy" id="1490222"/>
    <lineage>
        <taxon>Bacteria</taxon>
        <taxon>Bacillati</taxon>
        <taxon>Actinomycetota</taxon>
        <taxon>Actinomycetes</taxon>
        <taxon>Streptosporangiales</taxon>
        <taxon>Thermomonosporaceae</taxon>
        <taxon>Actinoallomurus</taxon>
    </lineage>
</organism>
<dbReference type="InterPro" id="IPR003018">
    <property type="entry name" value="GAF"/>
</dbReference>
<dbReference type="CDD" id="cd16917">
    <property type="entry name" value="HATPase_UhpB-NarQ-NarX-like"/>
    <property type="match status" value="1"/>
</dbReference>
<dbReference type="OrthoDB" id="5242012at2"/>
<keyword evidence="12 13" id="KW-0472">Membrane</keyword>
<evidence type="ECO:0000259" key="14">
    <source>
        <dbReference type="SMART" id="SM00065"/>
    </source>
</evidence>
<dbReference type="PANTHER" id="PTHR24421:SF10">
    <property type="entry name" value="NITRATE_NITRITE SENSOR PROTEIN NARQ"/>
    <property type="match status" value="1"/>
</dbReference>
<keyword evidence="11" id="KW-0902">Two-component regulatory system</keyword>
<feature type="transmembrane region" description="Helical" evidence="13">
    <location>
        <begin position="53"/>
        <end position="80"/>
    </location>
</feature>
<evidence type="ECO:0000256" key="9">
    <source>
        <dbReference type="ARBA" id="ARBA00022840"/>
    </source>
</evidence>
<evidence type="ECO:0000256" key="12">
    <source>
        <dbReference type="ARBA" id="ARBA00023136"/>
    </source>
</evidence>
<evidence type="ECO:0000256" key="6">
    <source>
        <dbReference type="ARBA" id="ARBA00022692"/>
    </source>
</evidence>
<evidence type="ECO:0000259" key="15">
    <source>
        <dbReference type="SMART" id="SM00387"/>
    </source>
</evidence>
<dbReference type="PANTHER" id="PTHR24421">
    <property type="entry name" value="NITRATE/NITRITE SENSOR PROTEIN NARX-RELATED"/>
    <property type="match status" value="1"/>
</dbReference>
<dbReference type="Pfam" id="PF02518">
    <property type="entry name" value="HATPase_c"/>
    <property type="match status" value="1"/>
</dbReference>
<dbReference type="InterPro" id="IPR025201">
    <property type="entry name" value="KdpD_TM"/>
</dbReference>
<evidence type="ECO:0000256" key="2">
    <source>
        <dbReference type="ARBA" id="ARBA00004141"/>
    </source>
</evidence>
<dbReference type="Pfam" id="PF01590">
    <property type="entry name" value="GAF"/>
    <property type="match status" value="1"/>
</dbReference>
<dbReference type="Gene3D" id="1.20.120.620">
    <property type="entry name" value="Backbone structure of the membrane domain of e. Coli histidine kinase receptor kdpd"/>
    <property type="match status" value="1"/>
</dbReference>
<dbReference type="Pfam" id="PF07730">
    <property type="entry name" value="HisKA_3"/>
    <property type="match status" value="1"/>
</dbReference>
<feature type="transmembrane region" description="Helical" evidence="13">
    <location>
        <begin position="20"/>
        <end position="41"/>
    </location>
</feature>
<evidence type="ECO:0000256" key="8">
    <source>
        <dbReference type="ARBA" id="ARBA00022777"/>
    </source>
</evidence>
<keyword evidence="9" id="KW-0067">ATP-binding</keyword>
<keyword evidence="4" id="KW-0597">Phosphoprotein</keyword>
<dbReference type="InterPro" id="IPR038318">
    <property type="entry name" value="KdpD_sf"/>
</dbReference>
<dbReference type="SMART" id="SM00065">
    <property type="entry name" value="GAF"/>
    <property type="match status" value="1"/>
</dbReference>
<name>A0A543CET8_9ACTN</name>
<evidence type="ECO:0000256" key="11">
    <source>
        <dbReference type="ARBA" id="ARBA00023012"/>
    </source>
</evidence>
<evidence type="ECO:0000256" key="4">
    <source>
        <dbReference type="ARBA" id="ARBA00022553"/>
    </source>
</evidence>
<evidence type="ECO:0000256" key="1">
    <source>
        <dbReference type="ARBA" id="ARBA00000085"/>
    </source>
</evidence>
<dbReference type="GO" id="GO:0046983">
    <property type="term" value="F:protein dimerization activity"/>
    <property type="evidence" value="ECO:0007669"/>
    <property type="project" value="InterPro"/>
</dbReference>
<comment type="catalytic activity">
    <reaction evidence="1">
        <text>ATP + protein L-histidine = ADP + protein N-phospho-L-histidine.</text>
        <dbReference type="EC" id="2.7.13.3"/>
    </reaction>
</comment>
<dbReference type="GO" id="GO:0016020">
    <property type="term" value="C:membrane"/>
    <property type="evidence" value="ECO:0007669"/>
    <property type="project" value="UniProtKB-SubCell"/>
</dbReference>
<proteinExistence type="predicted"/>
<evidence type="ECO:0000256" key="13">
    <source>
        <dbReference type="SAM" id="Phobius"/>
    </source>
</evidence>
<evidence type="ECO:0000256" key="3">
    <source>
        <dbReference type="ARBA" id="ARBA00012438"/>
    </source>
</evidence>
<dbReference type="GO" id="GO:0000155">
    <property type="term" value="F:phosphorelay sensor kinase activity"/>
    <property type="evidence" value="ECO:0007669"/>
    <property type="project" value="InterPro"/>
</dbReference>
<dbReference type="SUPFAM" id="SSF55781">
    <property type="entry name" value="GAF domain-like"/>
    <property type="match status" value="1"/>
</dbReference>
<dbReference type="AlphaFoldDB" id="A0A543CET8"/>
<evidence type="ECO:0000256" key="10">
    <source>
        <dbReference type="ARBA" id="ARBA00022989"/>
    </source>
</evidence>
<comment type="caution">
    <text evidence="16">The sequence shown here is derived from an EMBL/GenBank/DDBJ whole genome shotgun (WGS) entry which is preliminary data.</text>
</comment>
<keyword evidence="7" id="KW-0547">Nucleotide-binding</keyword>
<keyword evidence="10 13" id="KW-1133">Transmembrane helix</keyword>
<dbReference type="EC" id="2.7.13.3" evidence="3"/>
<evidence type="ECO:0000313" key="17">
    <source>
        <dbReference type="Proteomes" id="UP000316096"/>
    </source>
</evidence>
<dbReference type="InterPro" id="IPR036890">
    <property type="entry name" value="HATPase_C_sf"/>
</dbReference>
<feature type="transmembrane region" description="Helical" evidence="13">
    <location>
        <begin position="100"/>
        <end position="120"/>
    </location>
</feature>
<dbReference type="EMBL" id="VFOZ01000001">
    <property type="protein sequence ID" value="TQL95599.1"/>
    <property type="molecule type" value="Genomic_DNA"/>
</dbReference>
<dbReference type="InterPro" id="IPR003594">
    <property type="entry name" value="HATPase_dom"/>
</dbReference>
<keyword evidence="6 13" id="KW-0812">Transmembrane</keyword>
<accession>A0A543CET8</accession>
<feature type="domain" description="Histidine kinase/HSP90-like ATPase" evidence="15">
    <location>
        <begin position="526"/>
        <end position="616"/>
    </location>
</feature>
<evidence type="ECO:0000256" key="7">
    <source>
        <dbReference type="ARBA" id="ARBA00022741"/>
    </source>
</evidence>
<dbReference type="InterPro" id="IPR011712">
    <property type="entry name" value="Sig_transdc_His_kin_sub3_dim/P"/>
</dbReference>
<keyword evidence="17" id="KW-1185">Reference proteome</keyword>
<dbReference type="Proteomes" id="UP000316096">
    <property type="component" value="Unassembled WGS sequence"/>
</dbReference>
<feature type="domain" description="GAF" evidence="14">
    <location>
        <begin position="264"/>
        <end position="413"/>
    </location>
</feature>
<sequence>MCVMRPSLLAPLRRRVHPPLATGILVAALCLMTETAVGALLGKMVPVQSLGVLYLLGLLLIATVWGLVLGLLMALASTVVFDYFLIPPAWSLRLNRDEDLAILGVFMALALLACTLARLSQLLSAEVEARKEADLSAELARLLLRTPDPGTVLQSAARRLARTLGLPSAAIERGVIASDVRHEAFPLRGEQVMATLLVPAGLPRQVTRRLRERVIPSLEVLLEAACERKKVADALRDSRDELARIADEQASLRRLATLVAHAAPPTEVFHAVAHEMGRILGAMHTVVARYEPVASAVTVGNWNNRPDLDATMPLHSHWTLEPGTVSELVSRTGAPSRVDAYLGAGPLTRRLRARGIVSSVGCPIVVGRSLWGVAIVSASTSDPLPDDTEMRMLEFTELAAAAIANAQGNADLKASRARVVAAADEARRRVERDLHDGTQQRLVSLGLELRGIGEAIPPELDEVRTQLARTAKSLDDAVVDLQELSRGLHPAILSKGGLKPALTVLARRSAMPVELDVSVCGRLAQRFEVTVYYIVSEALTNAAKHAFASVVHIGLAMNGRTLRLSISDDGVGGADPSCGSGLIGLTDRVEAIGGKISIVSPARGGTSLLIEFPLDERG</sequence>
<dbReference type="GO" id="GO:0005524">
    <property type="term" value="F:ATP binding"/>
    <property type="evidence" value="ECO:0007669"/>
    <property type="project" value="UniProtKB-KW"/>
</dbReference>
<evidence type="ECO:0000256" key="5">
    <source>
        <dbReference type="ARBA" id="ARBA00022679"/>
    </source>
</evidence>
<protein>
    <recommendedName>
        <fullName evidence="3">histidine kinase</fullName>
        <ecNumber evidence="3">2.7.13.3</ecNumber>
    </recommendedName>
</protein>
<evidence type="ECO:0000313" key="16">
    <source>
        <dbReference type="EMBL" id="TQL95599.1"/>
    </source>
</evidence>
<reference evidence="16 17" key="1">
    <citation type="submission" date="2019-06" db="EMBL/GenBank/DDBJ databases">
        <title>Sequencing the genomes of 1000 actinobacteria strains.</title>
        <authorList>
            <person name="Klenk H.-P."/>
        </authorList>
    </citation>
    <scope>NUCLEOTIDE SEQUENCE [LARGE SCALE GENOMIC DNA]</scope>
    <source>
        <strain evidence="16 17">DSM 102200</strain>
    </source>
</reference>
<dbReference type="Gene3D" id="1.20.5.1930">
    <property type="match status" value="1"/>
</dbReference>
<gene>
    <name evidence="16" type="ORF">FB559_1107</name>
</gene>
<dbReference type="Gene3D" id="3.30.565.10">
    <property type="entry name" value="Histidine kinase-like ATPase, C-terminal domain"/>
    <property type="match status" value="1"/>
</dbReference>
<comment type="subcellular location">
    <subcellularLocation>
        <location evidence="2">Membrane</location>
        <topology evidence="2">Multi-pass membrane protein</topology>
    </subcellularLocation>
</comment>